<comment type="caution">
    <text evidence="6">The sequence shown here is derived from an EMBL/GenBank/DDBJ whole genome shotgun (WGS) entry which is preliminary data.</text>
</comment>
<keyword evidence="2 4" id="KW-0238">DNA-binding</keyword>
<dbReference type="PRINTS" id="PR00455">
    <property type="entry name" value="HTHTETR"/>
</dbReference>
<keyword evidence="3" id="KW-0804">Transcription</keyword>
<protein>
    <submittedName>
        <fullName evidence="6">TetR/AcrR family transcriptional regulator</fullName>
    </submittedName>
</protein>
<feature type="DNA-binding region" description="H-T-H motif" evidence="4">
    <location>
        <begin position="39"/>
        <end position="58"/>
    </location>
</feature>
<dbReference type="InterPro" id="IPR001647">
    <property type="entry name" value="HTH_TetR"/>
</dbReference>
<dbReference type="Proteomes" id="UP000666915">
    <property type="component" value="Unassembled WGS sequence"/>
</dbReference>
<dbReference type="InterPro" id="IPR009057">
    <property type="entry name" value="Homeodomain-like_sf"/>
</dbReference>
<evidence type="ECO:0000256" key="3">
    <source>
        <dbReference type="ARBA" id="ARBA00023163"/>
    </source>
</evidence>
<dbReference type="Gene3D" id="1.10.357.10">
    <property type="entry name" value="Tetracycline Repressor, domain 2"/>
    <property type="match status" value="1"/>
</dbReference>
<keyword evidence="1" id="KW-0805">Transcription regulation</keyword>
<dbReference type="PROSITE" id="PS50977">
    <property type="entry name" value="HTH_TETR_2"/>
    <property type="match status" value="1"/>
</dbReference>
<accession>A0ABS3QVK8</accession>
<feature type="domain" description="HTH tetR-type" evidence="5">
    <location>
        <begin position="16"/>
        <end position="76"/>
    </location>
</feature>
<dbReference type="PANTHER" id="PTHR30055">
    <property type="entry name" value="HTH-TYPE TRANSCRIPTIONAL REGULATOR RUTR"/>
    <property type="match status" value="1"/>
</dbReference>
<dbReference type="Pfam" id="PF00440">
    <property type="entry name" value="TetR_N"/>
    <property type="match status" value="1"/>
</dbReference>
<dbReference type="EMBL" id="JAGEOK010000005">
    <property type="protein sequence ID" value="MBO2437647.1"/>
    <property type="molecule type" value="Genomic_DNA"/>
</dbReference>
<evidence type="ECO:0000256" key="2">
    <source>
        <dbReference type="ARBA" id="ARBA00023125"/>
    </source>
</evidence>
<evidence type="ECO:0000259" key="5">
    <source>
        <dbReference type="PROSITE" id="PS50977"/>
    </source>
</evidence>
<name>A0ABS3QVK8_9ACTN</name>
<proteinExistence type="predicted"/>
<sequence>MSTVPSASPRPGDDREMSRVRILTAAAEIAAENGYEGTTISKVTKRSGLPASSVYWFFRDKDHLLAEVVRHSFEQWIAAEPRWERDPRDGRTLAEGLRDILSRSTRGLPGAPDFLRIGHMLLLESREVEAEARQYFLAARDAVASSIAAWFTSYFSTGLRARRPELAMDLARIVMASTDGLFLAHQIDGSADADDFITIIVAVVEQAVADAGRA</sequence>
<gene>
    <name evidence="6" type="ORF">J4557_08970</name>
</gene>
<evidence type="ECO:0000256" key="1">
    <source>
        <dbReference type="ARBA" id="ARBA00023015"/>
    </source>
</evidence>
<dbReference type="RefSeq" id="WP_208265979.1">
    <property type="nucleotide sequence ID" value="NZ_BAAAGM010000026.1"/>
</dbReference>
<evidence type="ECO:0000313" key="6">
    <source>
        <dbReference type="EMBL" id="MBO2437647.1"/>
    </source>
</evidence>
<dbReference type="SUPFAM" id="SSF46689">
    <property type="entry name" value="Homeodomain-like"/>
    <property type="match status" value="1"/>
</dbReference>
<dbReference type="InterPro" id="IPR050109">
    <property type="entry name" value="HTH-type_TetR-like_transc_reg"/>
</dbReference>
<evidence type="ECO:0000313" key="7">
    <source>
        <dbReference type="Proteomes" id="UP000666915"/>
    </source>
</evidence>
<evidence type="ECO:0000256" key="4">
    <source>
        <dbReference type="PROSITE-ProRule" id="PRU00335"/>
    </source>
</evidence>
<reference evidence="6 7" key="1">
    <citation type="submission" date="2021-03" db="EMBL/GenBank/DDBJ databases">
        <authorList>
            <person name="Kanchanasin P."/>
            <person name="Saeng-In P."/>
            <person name="Phongsopitanun W."/>
            <person name="Yuki M."/>
            <person name="Kudo T."/>
            <person name="Ohkuma M."/>
            <person name="Tanasupawat S."/>
        </authorList>
    </citation>
    <scope>NUCLEOTIDE SEQUENCE [LARGE SCALE GENOMIC DNA]</scope>
    <source>
        <strain evidence="6 7">L46</strain>
    </source>
</reference>
<keyword evidence="7" id="KW-1185">Reference proteome</keyword>
<organism evidence="6 7">
    <name type="scientific">Actinomadura nitritigenes</name>
    <dbReference type="NCBI Taxonomy" id="134602"/>
    <lineage>
        <taxon>Bacteria</taxon>
        <taxon>Bacillati</taxon>
        <taxon>Actinomycetota</taxon>
        <taxon>Actinomycetes</taxon>
        <taxon>Streptosporangiales</taxon>
        <taxon>Thermomonosporaceae</taxon>
        <taxon>Actinomadura</taxon>
    </lineage>
</organism>
<dbReference type="PANTHER" id="PTHR30055:SF234">
    <property type="entry name" value="HTH-TYPE TRANSCRIPTIONAL REGULATOR BETI"/>
    <property type="match status" value="1"/>
</dbReference>